<dbReference type="SUPFAM" id="SSF53098">
    <property type="entry name" value="Ribonuclease H-like"/>
    <property type="match status" value="1"/>
</dbReference>
<organism evidence="2 3">
    <name type="scientific">Paramuricea clavata</name>
    <name type="common">Red gorgonian</name>
    <name type="synonym">Violescent sea-whip</name>
    <dbReference type="NCBI Taxonomy" id="317549"/>
    <lineage>
        <taxon>Eukaryota</taxon>
        <taxon>Metazoa</taxon>
        <taxon>Cnidaria</taxon>
        <taxon>Anthozoa</taxon>
        <taxon>Octocorallia</taxon>
        <taxon>Malacalcyonacea</taxon>
        <taxon>Plexauridae</taxon>
        <taxon>Paramuricea</taxon>
    </lineage>
</organism>
<dbReference type="FunFam" id="1.10.340.70:FF:000003">
    <property type="entry name" value="Protein CBG25708"/>
    <property type="match status" value="1"/>
</dbReference>
<keyword evidence="3" id="KW-1185">Reference proteome</keyword>
<name>A0A7D9ERM0_PARCT</name>
<evidence type="ECO:0000313" key="3">
    <source>
        <dbReference type="Proteomes" id="UP001152795"/>
    </source>
</evidence>
<feature type="region of interest" description="Disordered" evidence="1">
    <location>
        <begin position="486"/>
        <end position="523"/>
    </location>
</feature>
<gene>
    <name evidence="2" type="ORF">PACLA_8A063143</name>
</gene>
<sequence length="523" mass="60952">MQYCEEGWPERQSIPDLLKSYWSERGETSVVKGVILKGSRILIPSSMKLDFLDKIHQGHLGITKCRERAKQSVWWPGISTQIQELIKNCRTCARYHVNKPLIPTAFPERPWQIVAVEFFKCENREYLLVASRLFLKKYVGHRDWYKQRRNGTTGDDRDKLTTKQHSIDLADTLSRHFIKGQPTKSTFEEEFDQVPLTAIINRIIATEEKISKLKVETEKDEVLQQVKGVIQAGWPGNKNVLDPTLVNYFHVRDDLTAQESVVLRDYLSTTTSNTAIKKLKGHFARYGIPDEVVSGNGPQYDSDEFQAFAKSFGFKHTRTSPHHPQSNKKVAPIIIWLFSTFETRRRKDIIQSSPAQRMMNRRTRTTLPTSKNLLKPRLTGNNGTNIAKKQAKQQHYYNRGAKTLAQLHEGDRFKFQPFGLGKKKWSDVKVIREVRPRSYEVEANDRIYIRNRKHRIYANAHQPRSWKSKKRHTYQCQIMVEKKITNRKGRNKREMKHNVPPAERELPETRNTGRAAGTYRKDQ</sequence>
<dbReference type="InterPro" id="IPR001584">
    <property type="entry name" value="Integrase_cat-core"/>
</dbReference>
<dbReference type="EMBL" id="CACRXK020009240">
    <property type="protein sequence ID" value="CAB4016743.1"/>
    <property type="molecule type" value="Genomic_DNA"/>
</dbReference>
<dbReference type="GO" id="GO:0003676">
    <property type="term" value="F:nucleic acid binding"/>
    <property type="evidence" value="ECO:0007669"/>
    <property type="project" value="InterPro"/>
</dbReference>
<protein>
    <submittedName>
        <fullName evidence="2">Retrovirus-related Pol poly from transposon</fullName>
    </submittedName>
</protein>
<dbReference type="InterPro" id="IPR036397">
    <property type="entry name" value="RNaseH_sf"/>
</dbReference>
<dbReference type="OrthoDB" id="8014485at2759"/>
<dbReference type="Gene3D" id="3.30.420.10">
    <property type="entry name" value="Ribonuclease H-like superfamily/Ribonuclease H"/>
    <property type="match status" value="1"/>
</dbReference>
<dbReference type="Gene3D" id="1.10.340.70">
    <property type="match status" value="1"/>
</dbReference>
<dbReference type="AlphaFoldDB" id="A0A7D9ERM0"/>
<dbReference type="Proteomes" id="UP001152795">
    <property type="component" value="Unassembled WGS sequence"/>
</dbReference>
<dbReference type="InterPro" id="IPR050951">
    <property type="entry name" value="Retrovirus_Pol_polyprotein"/>
</dbReference>
<dbReference type="GO" id="GO:0015074">
    <property type="term" value="P:DNA integration"/>
    <property type="evidence" value="ECO:0007669"/>
    <property type="project" value="InterPro"/>
</dbReference>
<feature type="compositionally biased region" description="Basic residues" evidence="1">
    <location>
        <begin position="486"/>
        <end position="495"/>
    </location>
</feature>
<reference evidence="2" key="1">
    <citation type="submission" date="2020-04" db="EMBL/GenBank/DDBJ databases">
        <authorList>
            <person name="Alioto T."/>
            <person name="Alioto T."/>
            <person name="Gomez Garrido J."/>
        </authorList>
    </citation>
    <scope>NUCLEOTIDE SEQUENCE</scope>
    <source>
        <strain evidence="2">A484AB</strain>
    </source>
</reference>
<comment type="caution">
    <text evidence="2">The sequence shown here is derived from an EMBL/GenBank/DDBJ whole genome shotgun (WGS) entry which is preliminary data.</text>
</comment>
<evidence type="ECO:0000313" key="2">
    <source>
        <dbReference type="EMBL" id="CAB4016743.1"/>
    </source>
</evidence>
<dbReference type="PANTHER" id="PTHR37984:SF9">
    <property type="entry name" value="INTEGRASE CATALYTIC DOMAIN-CONTAINING PROTEIN"/>
    <property type="match status" value="1"/>
</dbReference>
<dbReference type="PANTHER" id="PTHR37984">
    <property type="entry name" value="PROTEIN CBG26694"/>
    <property type="match status" value="1"/>
</dbReference>
<proteinExistence type="predicted"/>
<dbReference type="Pfam" id="PF17921">
    <property type="entry name" value="Integrase_H2C2"/>
    <property type="match status" value="1"/>
</dbReference>
<dbReference type="InterPro" id="IPR041588">
    <property type="entry name" value="Integrase_H2C2"/>
</dbReference>
<dbReference type="PROSITE" id="PS50994">
    <property type="entry name" value="INTEGRASE"/>
    <property type="match status" value="1"/>
</dbReference>
<dbReference type="InterPro" id="IPR012337">
    <property type="entry name" value="RNaseH-like_sf"/>
</dbReference>
<evidence type="ECO:0000256" key="1">
    <source>
        <dbReference type="SAM" id="MobiDB-lite"/>
    </source>
</evidence>
<accession>A0A7D9ERM0</accession>